<keyword evidence="4" id="KW-1185">Reference proteome</keyword>
<evidence type="ECO:0000256" key="2">
    <source>
        <dbReference type="SAM" id="Phobius"/>
    </source>
</evidence>
<dbReference type="Proteomes" id="UP000054408">
    <property type="component" value="Unassembled WGS sequence"/>
</dbReference>
<name>A0A0L0DEM1_THETB</name>
<proteinExistence type="predicted"/>
<reference evidence="3 4" key="1">
    <citation type="submission" date="2010-05" db="EMBL/GenBank/DDBJ databases">
        <title>The Genome Sequence of Thecamonas trahens ATCC 50062.</title>
        <authorList>
            <consortium name="The Broad Institute Genome Sequencing Platform"/>
            <person name="Russ C."/>
            <person name="Cuomo C."/>
            <person name="Shea T."/>
            <person name="Young S.K."/>
            <person name="Zeng Q."/>
            <person name="Koehrsen M."/>
            <person name="Haas B."/>
            <person name="Borodovsky M."/>
            <person name="Guigo R."/>
            <person name="Alvarado L."/>
            <person name="Berlin A."/>
            <person name="Bochicchio J."/>
            <person name="Borenstein D."/>
            <person name="Chapman S."/>
            <person name="Chen Z."/>
            <person name="Freedman E."/>
            <person name="Gellesch M."/>
            <person name="Goldberg J."/>
            <person name="Griggs A."/>
            <person name="Gujja S."/>
            <person name="Heilman E."/>
            <person name="Heiman D."/>
            <person name="Hepburn T."/>
            <person name="Howarth C."/>
            <person name="Jen D."/>
            <person name="Larson L."/>
            <person name="Mehta T."/>
            <person name="Park D."/>
            <person name="Pearson M."/>
            <person name="Roberts A."/>
            <person name="Saif S."/>
            <person name="Shenoy N."/>
            <person name="Sisk P."/>
            <person name="Stolte C."/>
            <person name="Sykes S."/>
            <person name="Thomson T."/>
            <person name="Walk T."/>
            <person name="White J."/>
            <person name="Yandava C."/>
            <person name="Burger G."/>
            <person name="Gray M.W."/>
            <person name="Holland P.W.H."/>
            <person name="King N."/>
            <person name="Lang F.B.F."/>
            <person name="Roger A.J."/>
            <person name="Ruiz-Trillo I."/>
            <person name="Lander E."/>
            <person name="Nusbaum C."/>
        </authorList>
    </citation>
    <scope>NUCLEOTIDE SEQUENCE [LARGE SCALE GENOMIC DNA]</scope>
    <source>
        <strain evidence="3 4">ATCC 50062</strain>
    </source>
</reference>
<evidence type="ECO:0000313" key="3">
    <source>
        <dbReference type="EMBL" id="KNC50665.1"/>
    </source>
</evidence>
<dbReference type="RefSeq" id="XP_013762545.1">
    <property type="nucleotide sequence ID" value="XM_013907091.1"/>
</dbReference>
<gene>
    <name evidence="3" type="ORF">AMSG_00825</name>
</gene>
<dbReference type="GeneID" id="25560606"/>
<evidence type="ECO:0000256" key="1">
    <source>
        <dbReference type="SAM" id="MobiDB-lite"/>
    </source>
</evidence>
<dbReference type="EMBL" id="GL349435">
    <property type="protein sequence ID" value="KNC50665.1"/>
    <property type="molecule type" value="Genomic_DNA"/>
</dbReference>
<feature type="region of interest" description="Disordered" evidence="1">
    <location>
        <begin position="268"/>
        <end position="297"/>
    </location>
</feature>
<dbReference type="AlphaFoldDB" id="A0A0L0DEM1"/>
<keyword evidence="2" id="KW-0472">Membrane</keyword>
<dbReference type="InterPro" id="IPR011045">
    <property type="entry name" value="N2O_reductase_N"/>
</dbReference>
<keyword evidence="2" id="KW-0812">Transmembrane</keyword>
<feature type="compositionally biased region" description="Pro residues" evidence="1">
    <location>
        <begin position="269"/>
        <end position="297"/>
    </location>
</feature>
<accession>A0A0L0DEM1</accession>
<protein>
    <submittedName>
        <fullName evidence="3">Uncharacterized protein</fullName>
    </submittedName>
</protein>
<keyword evidence="2" id="KW-1133">Transmembrane helix</keyword>
<feature type="transmembrane region" description="Helical" evidence="2">
    <location>
        <begin position="307"/>
        <end position="331"/>
    </location>
</feature>
<evidence type="ECO:0000313" key="4">
    <source>
        <dbReference type="Proteomes" id="UP000054408"/>
    </source>
</evidence>
<organism evidence="3 4">
    <name type="scientific">Thecamonas trahens ATCC 50062</name>
    <dbReference type="NCBI Taxonomy" id="461836"/>
    <lineage>
        <taxon>Eukaryota</taxon>
        <taxon>Apusozoa</taxon>
        <taxon>Apusomonadida</taxon>
        <taxon>Apusomonadidae</taxon>
        <taxon>Thecamonas</taxon>
    </lineage>
</organism>
<feature type="region of interest" description="Disordered" evidence="1">
    <location>
        <begin position="361"/>
        <end position="419"/>
    </location>
</feature>
<dbReference type="SUPFAM" id="SSF50974">
    <property type="entry name" value="Nitrous oxide reductase, N-terminal domain"/>
    <property type="match status" value="1"/>
</dbReference>
<sequence>MERVIILNAGRALIQLAWAPATDGRLDPVTGEAVGRLSFVVLDLYSMSMVGKTVPQSDVAKPEDVLITANGSRLVLMSEYKATLLSVDHDTSDVTVIDAAPIPKFIAASIDNEYATVIAACEASEGPELGHILLDDFKALQYLGPVNGAQFTPRTLSVYNSGESGQVLWVDGIEIYAFSVLQRRLDDSILDYDLAATAAAKTGGVFYYAVQPAAATVTRTQMLPYLGTAQVFDECNATLVASWDTFMVTQCRNERGIMPQFSIFKLGNLPPPPTSPPPPSAPKPPPPPPIFPVSPTQGPPPPPAFRLILSVVIVVLAVCVVALAIPLIIMCRRSKWYIRRKRTRRAKKRSRRGIASAERLRAHEQSLLQPQAAIRPGRGFGGGSAERFPEYGSTLSGARPRPVPGGGGSRPMRAPVAAGASVPTVSWASGLQQASGSGE</sequence>